<reference evidence="1 2" key="1">
    <citation type="submission" date="2018-11" db="EMBL/GenBank/DDBJ databases">
        <authorList>
            <consortium name="Pathogen Informatics"/>
        </authorList>
    </citation>
    <scope>NUCLEOTIDE SEQUENCE [LARGE SCALE GENOMIC DNA]</scope>
    <source>
        <strain evidence="1 2">Zambia</strain>
    </source>
</reference>
<keyword evidence="2" id="KW-1185">Reference proteome</keyword>
<accession>A0A183LC68</accession>
<gene>
    <name evidence="1" type="ORF">SMRZ_LOCUS1393</name>
</gene>
<sequence length="72" mass="8245">MKTSTSEGKHCDPVFLCHTLRQMQMKKISESASGSVVLNRHKGQSKILKYNTENINQITLDEEALEQVEYFT</sequence>
<dbReference type="EMBL" id="UZAI01000305">
    <property type="protein sequence ID" value="VDO51167.1"/>
    <property type="molecule type" value="Genomic_DNA"/>
</dbReference>
<evidence type="ECO:0000313" key="2">
    <source>
        <dbReference type="Proteomes" id="UP000277204"/>
    </source>
</evidence>
<evidence type="ECO:0000313" key="1">
    <source>
        <dbReference type="EMBL" id="VDO51167.1"/>
    </source>
</evidence>
<protein>
    <submittedName>
        <fullName evidence="1">Uncharacterized protein</fullName>
    </submittedName>
</protein>
<dbReference type="AlphaFoldDB" id="A0A183LC68"/>
<proteinExistence type="predicted"/>
<name>A0A183LC68_9TREM</name>
<dbReference type="Proteomes" id="UP000277204">
    <property type="component" value="Unassembled WGS sequence"/>
</dbReference>
<organism evidence="1 2">
    <name type="scientific">Schistosoma margrebowiei</name>
    <dbReference type="NCBI Taxonomy" id="48269"/>
    <lineage>
        <taxon>Eukaryota</taxon>
        <taxon>Metazoa</taxon>
        <taxon>Spiralia</taxon>
        <taxon>Lophotrochozoa</taxon>
        <taxon>Platyhelminthes</taxon>
        <taxon>Trematoda</taxon>
        <taxon>Digenea</taxon>
        <taxon>Strigeidida</taxon>
        <taxon>Schistosomatoidea</taxon>
        <taxon>Schistosomatidae</taxon>
        <taxon>Schistosoma</taxon>
    </lineage>
</organism>